<comment type="subcellular location">
    <subcellularLocation>
        <location evidence="1 12">Endoplasmic reticulum membrane</location>
        <topology evidence="1 12">Multi-pass membrane protein</topology>
    </subcellularLocation>
</comment>
<feature type="transmembrane region" description="Helical" evidence="12">
    <location>
        <begin position="327"/>
        <end position="352"/>
    </location>
</feature>
<evidence type="ECO:0000256" key="2">
    <source>
        <dbReference type="ARBA" id="ARBA00004922"/>
    </source>
</evidence>
<keyword evidence="8 12" id="KW-1133">Transmembrane helix</keyword>
<dbReference type="Proteomes" id="UP001201980">
    <property type="component" value="Unassembled WGS sequence"/>
</dbReference>
<evidence type="ECO:0000256" key="5">
    <source>
        <dbReference type="ARBA" id="ARBA00022679"/>
    </source>
</evidence>
<dbReference type="GO" id="GO:0006487">
    <property type="term" value="P:protein N-linked glycosylation"/>
    <property type="evidence" value="ECO:0007669"/>
    <property type="project" value="TreeGrafter"/>
</dbReference>
<accession>A0AAD5RZ08</accession>
<evidence type="ECO:0000313" key="14">
    <source>
        <dbReference type="Proteomes" id="UP001201980"/>
    </source>
</evidence>
<comment type="function">
    <text evidence="10">Mannosyltransferase that operates in the biosynthetic pathway of dolichol-linked oligosaccharides, the glycan precursors employed in protein asparagine (N)-glycosylation. The assembly of dolichol-linked oligosaccharides begins on the cytosolic side of the endoplasmic reticulum membrane and finishes in its lumen. The sequential addition of sugars to dolichol pyrophosphate produces dolichol-linked oligosaccharides containing fourteen sugars, including two GlcNAcs, nine mannoses and three glucoses. Once assembled, the oligosaccharide is transferred from the lipid to nascent proteins by oligosaccharyltransferases. In the lumen of the endoplasmic reticulum, adds the eighth mannose residue in an alpha-1,6 linkage onto Man(7)GlcNAc(2)-PP-dolichol to produce Man(8)GlcNAc(2)-PP-dolichol.</text>
</comment>
<evidence type="ECO:0000256" key="3">
    <source>
        <dbReference type="ARBA" id="ARBA00007063"/>
    </source>
</evidence>
<dbReference type="PANTHER" id="PTHR22760">
    <property type="entry name" value="GLYCOSYLTRANSFERASE"/>
    <property type="match status" value="1"/>
</dbReference>
<keyword evidence="7 12" id="KW-0256">Endoplasmic reticulum</keyword>
<dbReference type="EMBL" id="JAKWBI020000019">
    <property type="protein sequence ID" value="KAJ2906049.1"/>
    <property type="molecule type" value="Genomic_DNA"/>
</dbReference>
<comment type="similarity">
    <text evidence="3 12">Belongs to the glycosyltransferase 22 family.</text>
</comment>
<reference evidence="13" key="1">
    <citation type="submission" date="2022-07" db="EMBL/GenBank/DDBJ databases">
        <title>Draft genome sequence of Zalerion maritima ATCC 34329, a (micro)plastics degrading marine fungus.</title>
        <authorList>
            <person name="Paco A."/>
            <person name="Goncalves M.F.M."/>
            <person name="Rocha-Santos T.A.P."/>
            <person name="Alves A."/>
        </authorList>
    </citation>
    <scope>NUCLEOTIDE SEQUENCE</scope>
    <source>
        <strain evidence="13">ATCC 34329</strain>
    </source>
</reference>
<keyword evidence="6 12" id="KW-0812">Transmembrane</keyword>
<organism evidence="13 14">
    <name type="scientific">Zalerion maritima</name>
    <dbReference type="NCBI Taxonomy" id="339359"/>
    <lineage>
        <taxon>Eukaryota</taxon>
        <taxon>Fungi</taxon>
        <taxon>Dikarya</taxon>
        <taxon>Ascomycota</taxon>
        <taxon>Pezizomycotina</taxon>
        <taxon>Sordariomycetes</taxon>
        <taxon>Lulworthiomycetidae</taxon>
        <taxon>Lulworthiales</taxon>
        <taxon>Lulworthiaceae</taxon>
        <taxon>Zalerion</taxon>
    </lineage>
</organism>
<feature type="transmembrane region" description="Helical" evidence="12">
    <location>
        <begin position="298"/>
        <end position="315"/>
    </location>
</feature>
<feature type="transmembrane region" description="Helical" evidence="12">
    <location>
        <begin position="151"/>
        <end position="169"/>
    </location>
</feature>
<evidence type="ECO:0000256" key="4">
    <source>
        <dbReference type="ARBA" id="ARBA00022676"/>
    </source>
</evidence>
<evidence type="ECO:0000256" key="12">
    <source>
        <dbReference type="RuleBase" id="RU363075"/>
    </source>
</evidence>
<dbReference type="GO" id="GO:0005789">
    <property type="term" value="C:endoplasmic reticulum membrane"/>
    <property type="evidence" value="ECO:0007669"/>
    <property type="project" value="UniProtKB-SubCell"/>
</dbReference>
<dbReference type="AlphaFoldDB" id="A0AAD5RZ08"/>
<evidence type="ECO:0000256" key="10">
    <source>
        <dbReference type="ARBA" id="ARBA00044721"/>
    </source>
</evidence>
<dbReference type="Pfam" id="PF03901">
    <property type="entry name" value="Glyco_transf_22"/>
    <property type="match status" value="1"/>
</dbReference>
<keyword evidence="9 12" id="KW-0472">Membrane</keyword>
<dbReference type="InterPro" id="IPR005599">
    <property type="entry name" value="GPI_mannosylTrfase"/>
</dbReference>
<name>A0AAD5RZ08_9PEZI</name>
<comment type="pathway">
    <text evidence="2">Protein modification; protein glycosylation.</text>
</comment>
<dbReference type="EC" id="2.4.1.-" evidence="12"/>
<evidence type="ECO:0000256" key="7">
    <source>
        <dbReference type="ARBA" id="ARBA00022824"/>
    </source>
</evidence>
<comment type="caution">
    <text evidence="13">The sequence shown here is derived from an EMBL/GenBank/DDBJ whole genome shotgun (WGS) entry which is preliminary data.</text>
</comment>
<dbReference type="GO" id="GO:0052917">
    <property type="term" value="F:dol-P-Man:Man(7)GlcNAc(2)-PP-Dol alpha-1,6-mannosyltransferase activity"/>
    <property type="evidence" value="ECO:0007669"/>
    <property type="project" value="UniProtKB-EC"/>
</dbReference>
<feature type="transmembrane region" description="Helical" evidence="12">
    <location>
        <begin position="181"/>
        <end position="205"/>
    </location>
</feature>
<dbReference type="PANTHER" id="PTHR22760:SF1">
    <property type="entry name" value="DOL-P-MAN:MAN(7)GLCNAC(2)-PP-DOL ALPHA-1,6-MANNOSYLTRANSFERASE"/>
    <property type="match status" value="1"/>
</dbReference>
<feature type="transmembrane region" description="Helical" evidence="12">
    <location>
        <begin position="269"/>
        <end position="291"/>
    </location>
</feature>
<proteinExistence type="inferred from homology"/>
<feature type="transmembrane region" description="Helical" evidence="12">
    <location>
        <begin position="73"/>
        <end position="91"/>
    </location>
</feature>
<feature type="transmembrane region" description="Helical" evidence="12">
    <location>
        <begin position="373"/>
        <end position="396"/>
    </location>
</feature>
<evidence type="ECO:0000256" key="8">
    <source>
        <dbReference type="ARBA" id="ARBA00022989"/>
    </source>
</evidence>
<evidence type="ECO:0000313" key="13">
    <source>
        <dbReference type="EMBL" id="KAJ2906049.1"/>
    </source>
</evidence>
<evidence type="ECO:0000256" key="1">
    <source>
        <dbReference type="ARBA" id="ARBA00004477"/>
    </source>
</evidence>
<feature type="transmembrane region" description="Helical" evidence="12">
    <location>
        <begin position="217"/>
        <end position="239"/>
    </location>
</feature>
<gene>
    <name evidence="13" type="ORF">MKZ38_003086</name>
</gene>
<keyword evidence="5" id="KW-0808">Transferase</keyword>
<comment type="catalytic activity">
    <reaction evidence="11">
        <text>an alpha-D-Man-(1-&gt;2)-alpha-D-Man-(1-&gt;2)-alpha-D-Man-(1-&gt;3)-[alpha-D-Man-(1-&gt;2)-alpha-D-Man-(1-&gt;3)-alpha-D-Man-(1-&gt;6)]-beta-D-Man-(1-&gt;4)-beta-D-GlcNAc-(1-&gt;4)-alpha-D-GlcNAc-diphospho-di-trans,poly-cis-dolichol + a di-trans,poly-cis-dolichyl beta-D-mannosyl phosphate = an alpha-D-Man-(1-&gt;2)-alpha-D-Man-(1-&gt;2)-alpha-D-Man-(1-&gt;3)-[alpha-D-Man-(1-&gt;2)-alpha-D-Man-(1-&gt;3)-[alpha-D-Man-(1-&gt;6)]-alpha-D-Man-(1-&gt;6)]-beta-D-Man-(1-&gt;4)-beta-D-GlcNAc-(1-&gt;4)-alpha-D-GlcNAc-diphospho-di-trans,poly-cis-dolichol + a di-trans,poly-cis-dolichyl phosphate + H(+)</text>
        <dbReference type="Rhea" id="RHEA:29535"/>
        <dbReference type="Rhea" id="RHEA-COMP:19498"/>
        <dbReference type="Rhea" id="RHEA-COMP:19501"/>
        <dbReference type="Rhea" id="RHEA-COMP:19518"/>
        <dbReference type="Rhea" id="RHEA-COMP:19519"/>
        <dbReference type="ChEBI" id="CHEBI:15378"/>
        <dbReference type="ChEBI" id="CHEBI:57683"/>
        <dbReference type="ChEBI" id="CHEBI:58211"/>
        <dbReference type="ChEBI" id="CHEBI:132517"/>
        <dbReference type="ChEBI" id="CHEBI:132519"/>
        <dbReference type="EC" id="2.4.1.260"/>
    </reaction>
    <physiologicalReaction direction="left-to-right" evidence="11">
        <dbReference type="Rhea" id="RHEA:29536"/>
    </physiologicalReaction>
</comment>
<sequence>MDWKLIDILLSFLIPGAVLVHLVLAPFTKVEESFNLQAAHDVLSYGTPTANIEAKLRAHYDHFTFPGAVPRTFIGPVLLAGIGQPFVILMGAQWAQTIVRLVLGMFNAGCMVWFKKNIEGAFGKPTARWYAMLQASQFHVTFYASRTLPNMFAFGLTTLAFANLLPVPLKPTGPRHRLALTFFVFAAVIFRSEVALLLATTFLTLLVTRRTTIARTIVPFIVSSTAALVISVPIDSYFWQRFLWPELAGFWYNAIQGKSSDWGTSPPSWYFVNALPKMLMSSLPLIPIPFFRPATRTPAAMLVTPCLAFVAIYSIQPHKEARFIFYVVPPLTATAAMGANTLWTLATTPFLASSKKTDDKEPRAQSNGSLFSLLTAAVLVIAVLGSFLISTVMLGFSSLNYPGGDALNELARLIARTNRTSNILVDGSVPPVSVHADVLSCMTGISLFELSAASSVTGFDIALDRTENPQKLAVPGFWDQFSWALAEDPEPILNSGGDWHVVSVVEGFAGVEQDFDPDPTRDVETAPDEGIPVVGQGLSIRRLKGFVKCLTGGRWIGPRMDPKINILYRGRLEETEKVADGIRVTPR</sequence>
<keyword evidence="4 12" id="KW-0328">Glycosyltransferase</keyword>
<keyword evidence="14" id="KW-1185">Reference proteome</keyword>
<protein>
    <recommendedName>
        <fullName evidence="12">Mannosyltransferase</fullName>
        <ecNumber evidence="12">2.4.1.-</ecNumber>
    </recommendedName>
</protein>
<evidence type="ECO:0000256" key="6">
    <source>
        <dbReference type="ARBA" id="ARBA00022692"/>
    </source>
</evidence>
<feature type="transmembrane region" description="Helical" evidence="12">
    <location>
        <begin position="7"/>
        <end position="27"/>
    </location>
</feature>
<evidence type="ECO:0000256" key="9">
    <source>
        <dbReference type="ARBA" id="ARBA00023136"/>
    </source>
</evidence>
<evidence type="ECO:0000256" key="11">
    <source>
        <dbReference type="ARBA" id="ARBA00048899"/>
    </source>
</evidence>